<gene>
    <name evidence="1" type="ORF">AYI69_g8685</name>
</gene>
<keyword evidence="2" id="KW-1185">Reference proteome</keyword>
<accession>A0A1R1XI16</accession>
<evidence type="ECO:0000313" key="2">
    <source>
        <dbReference type="Proteomes" id="UP000187429"/>
    </source>
</evidence>
<dbReference type="AlphaFoldDB" id="A0A1R1XI16"/>
<dbReference type="EMBL" id="LSSM01004738">
    <property type="protein sequence ID" value="OMJ14223.1"/>
    <property type="molecule type" value="Genomic_DNA"/>
</dbReference>
<evidence type="ECO:0000313" key="1">
    <source>
        <dbReference type="EMBL" id="OMJ14223.1"/>
    </source>
</evidence>
<name>A0A1R1XI16_9FUNG</name>
<comment type="caution">
    <text evidence="1">The sequence shown here is derived from an EMBL/GenBank/DDBJ whole genome shotgun (WGS) entry which is preliminary data.</text>
</comment>
<dbReference type="OrthoDB" id="2387460at2759"/>
<sequence length="280" mass="32244">MILFPGEKFSTESNYIPKYLFPADVPSRLAAQIEFSIYKEVFKMLETLFVSRKIDMFASHRNTHFQIYFSLYEYSYSVRKDALSAHGKCGFSHTISTLEPYTKWNREFTERKIEITSNSSSFTAGNNISNFDNIRPNKREISAIKELELVTECMKGKWGILKALGLVDAPIKKIISNKCSSDRGLLTNSLNIYKSAIMQLVSDPKHISSQPCYREFFKKINDRTVKNFAIPAVDICPIFKRAGEWRPSDELIISTLKSKFCWLLSVNVFLRTSDIKTIHL</sequence>
<proteinExistence type="predicted"/>
<organism evidence="1 2">
    <name type="scientific">Smittium culicis</name>
    <dbReference type="NCBI Taxonomy" id="133412"/>
    <lineage>
        <taxon>Eukaryota</taxon>
        <taxon>Fungi</taxon>
        <taxon>Fungi incertae sedis</taxon>
        <taxon>Zoopagomycota</taxon>
        <taxon>Kickxellomycotina</taxon>
        <taxon>Harpellomycetes</taxon>
        <taxon>Harpellales</taxon>
        <taxon>Legeriomycetaceae</taxon>
        <taxon>Smittium</taxon>
    </lineage>
</organism>
<reference evidence="2" key="1">
    <citation type="submission" date="2017-01" db="EMBL/GenBank/DDBJ databases">
        <authorList>
            <person name="Wang Y."/>
            <person name="White M."/>
            <person name="Kvist S."/>
            <person name="Moncalvo J.-M."/>
        </authorList>
    </citation>
    <scope>NUCLEOTIDE SEQUENCE [LARGE SCALE GENOMIC DNA]</scope>
    <source>
        <strain evidence="2">ID-206-W2</strain>
    </source>
</reference>
<protein>
    <submittedName>
        <fullName evidence="1">Uncharacterized protein</fullName>
    </submittedName>
</protein>
<dbReference type="Proteomes" id="UP000187429">
    <property type="component" value="Unassembled WGS sequence"/>
</dbReference>